<dbReference type="SUPFAM" id="SSF109604">
    <property type="entry name" value="HD-domain/PDEase-like"/>
    <property type="match status" value="1"/>
</dbReference>
<dbReference type="EMBL" id="CAFBND010000033">
    <property type="protein sequence ID" value="CAB4940551.1"/>
    <property type="molecule type" value="Genomic_DNA"/>
</dbReference>
<dbReference type="AlphaFoldDB" id="A0A6J7JCS5"/>
<reference evidence="4" key="1">
    <citation type="submission" date="2020-05" db="EMBL/GenBank/DDBJ databases">
        <authorList>
            <person name="Chiriac C."/>
            <person name="Salcher M."/>
            <person name="Ghai R."/>
            <person name="Kavagutti S V."/>
        </authorList>
    </citation>
    <scope>NUCLEOTIDE SEQUENCE</scope>
</reference>
<feature type="transmembrane region" description="Helical" evidence="1">
    <location>
        <begin position="41"/>
        <end position="62"/>
    </location>
</feature>
<keyword evidence="1" id="KW-0812">Transmembrane</keyword>
<keyword evidence="1" id="KW-0472">Membrane</keyword>
<organism evidence="4">
    <name type="scientific">freshwater metagenome</name>
    <dbReference type="NCBI Taxonomy" id="449393"/>
    <lineage>
        <taxon>unclassified sequences</taxon>
        <taxon>metagenomes</taxon>
        <taxon>ecological metagenomes</taxon>
    </lineage>
</organism>
<dbReference type="PROSITE" id="PS51832">
    <property type="entry name" value="HD_GYP"/>
    <property type="match status" value="1"/>
</dbReference>
<feature type="transmembrane region" description="Helical" evidence="1">
    <location>
        <begin position="108"/>
        <end position="131"/>
    </location>
</feature>
<dbReference type="Pfam" id="PF13487">
    <property type="entry name" value="HD_5"/>
    <property type="match status" value="1"/>
</dbReference>
<dbReference type="PANTHER" id="PTHR45228">
    <property type="entry name" value="CYCLIC DI-GMP PHOSPHODIESTERASE TM_0186-RELATED"/>
    <property type="match status" value="1"/>
</dbReference>
<evidence type="ECO:0000313" key="5">
    <source>
        <dbReference type="EMBL" id="CAB5020406.1"/>
    </source>
</evidence>
<feature type="transmembrane region" description="Helical" evidence="1">
    <location>
        <begin position="173"/>
        <end position="196"/>
    </location>
</feature>
<dbReference type="Gene3D" id="1.10.3210.10">
    <property type="entry name" value="Hypothetical protein af1432"/>
    <property type="match status" value="1"/>
</dbReference>
<feature type="transmembrane region" description="Helical" evidence="1">
    <location>
        <begin position="69"/>
        <end position="88"/>
    </location>
</feature>
<proteinExistence type="predicted"/>
<evidence type="ECO:0000259" key="2">
    <source>
        <dbReference type="PROSITE" id="PS51832"/>
    </source>
</evidence>
<dbReference type="CDD" id="cd00077">
    <property type="entry name" value="HDc"/>
    <property type="match status" value="1"/>
</dbReference>
<sequence>MKDDRELRAAGPLLIAAALVVVASVTITAAAQPESSASSDVWRISLAFALFIAVGEILRITLPGGRQTAPLASAGALAFALLPGFLGAEGVFGAEGIFGSPEDMSAGRLAAAAALAVTVVTVGSVVGAFPRALVGRGMHLDELARRILTTMFAAALFRPLIRVLQPDVNQHAWKIAVAMTFAAALAGILDAVLAAAVRASQSRSPFRTAVVDEFRALAGIASAIAATGVLIALAAPQMGFLALPVFAVPLLLTQFSFRRYATIEATYLQTIRSLSKVTEVGGYTETGHSRRVSRLAVTVGREMGVSERDLTDLEYAALMHDIGQLSLPEPIPGGATTLVAPVDQRRIAELGAAVIRQTGVLDNAANIVERQSDPYRPHRGSLDPDLPLESRIIKAVNAYDDLVGASLESDRKLQAIGRLELGVDREFDPAVVDALARIIERQTEYAY</sequence>
<gene>
    <name evidence="3" type="ORF">UFOPK3268_00224</name>
    <name evidence="4" type="ORF">UFOPK3752_01040</name>
    <name evidence="5" type="ORF">UFOPK4150_00212</name>
</gene>
<dbReference type="InterPro" id="IPR003607">
    <property type="entry name" value="HD/PDEase_dom"/>
</dbReference>
<protein>
    <submittedName>
        <fullName evidence="4">Unannotated protein</fullName>
    </submittedName>
</protein>
<dbReference type="PANTHER" id="PTHR45228:SF4">
    <property type="entry name" value="LIPOPROTEIN"/>
    <property type="match status" value="1"/>
</dbReference>
<evidence type="ECO:0000313" key="4">
    <source>
        <dbReference type="EMBL" id="CAB4940551.1"/>
    </source>
</evidence>
<dbReference type="InterPro" id="IPR037522">
    <property type="entry name" value="HD_GYP_dom"/>
</dbReference>
<dbReference type="EMBL" id="CAFBIZ010000015">
    <property type="protein sequence ID" value="CAB4846496.1"/>
    <property type="molecule type" value="Genomic_DNA"/>
</dbReference>
<feature type="transmembrane region" description="Helical" evidence="1">
    <location>
        <begin position="216"/>
        <end position="234"/>
    </location>
</feature>
<name>A0A6J7JCS5_9ZZZZ</name>
<feature type="transmembrane region" description="Helical" evidence="1">
    <location>
        <begin position="143"/>
        <end position="161"/>
    </location>
</feature>
<feature type="domain" description="HD-GYP" evidence="2">
    <location>
        <begin position="263"/>
        <end position="447"/>
    </location>
</feature>
<evidence type="ECO:0000256" key="1">
    <source>
        <dbReference type="SAM" id="Phobius"/>
    </source>
</evidence>
<dbReference type="EMBL" id="CAFBPU010000003">
    <property type="protein sequence ID" value="CAB5020406.1"/>
    <property type="molecule type" value="Genomic_DNA"/>
</dbReference>
<accession>A0A6J7JCS5</accession>
<keyword evidence="1" id="KW-1133">Transmembrane helix</keyword>
<dbReference type="InterPro" id="IPR052020">
    <property type="entry name" value="Cyclic_di-GMP/3'3'-cGAMP_PDE"/>
</dbReference>
<evidence type="ECO:0000313" key="3">
    <source>
        <dbReference type="EMBL" id="CAB4846496.1"/>
    </source>
</evidence>